<dbReference type="SUPFAM" id="SSF52374">
    <property type="entry name" value="Nucleotidylyl transferase"/>
    <property type="match status" value="1"/>
</dbReference>
<evidence type="ECO:0000313" key="13">
    <source>
        <dbReference type="Proteomes" id="UP000266016"/>
    </source>
</evidence>
<evidence type="ECO:0000256" key="7">
    <source>
        <dbReference type="ARBA" id="ARBA00022840"/>
    </source>
</evidence>
<gene>
    <name evidence="10" type="primary">nadD</name>
    <name evidence="12" type="ORF">D1953_02735</name>
</gene>
<evidence type="ECO:0000256" key="5">
    <source>
        <dbReference type="ARBA" id="ARBA00022695"/>
    </source>
</evidence>
<protein>
    <recommendedName>
        <fullName evidence="10">Probable nicotinate-nucleotide adenylyltransferase</fullName>
        <ecNumber evidence="10">2.7.7.18</ecNumber>
    </recommendedName>
    <alternativeName>
        <fullName evidence="10">Deamido-NAD(+) diphosphorylase</fullName>
    </alternativeName>
    <alternativeName>
        <fullName evidence="10">Deamido-NAD(+) pyrophosphorylase</fullName>
    </alternativeName>
    <alternativeName>
        <fullName evidence="10">Nicotinate mononucleotide adenylyltransferase</fullName>
        <shortName evidence="10">NaMN adenylyltransferase</shortName>
    </alternativeName>
</protein>
<evidence type="ECO:0000256" key="4">
    <source>
        <dbReference type="ARBA" id="ARBA00022679"/>
    </source>
</evidence>
<keyword evidence="5 10" id="KW-0548">Nucleotidyltransferase</keyword>
<evidence type="ECO:0000256" key="2">
    <source>
        <dbReference type="ARBA" id="ARBA00005019"/>
    </source>
</evidence>
<sequence length="190" mass="21881">MKKIGILGGTFNPPHIGHLIIANEVLDALELDEIRFMPNYVPPHKEQTEAVTAYDRLAMLKRALYDHPSFSIEGVEIDRKGTSYTFDTMKLLTEQEPDASFYFIIGADMIEYLPKWHRIDELLQLVHFVGVKRPNYNEETEYPIIMVDVPQMFISSSAIRRKLRTGKTVKYLIPDSVVNYIKGNGLYESK</sequence>
<dbReference type="InterPro" id="IPR004821">
    <property type="entry name" value="Cyt_trans-like"/>
</dbReference>
<keyword evidence="13" id="KW-1185">Reference proteome</keyword>
<dbReference type="GO" id="GO:0005524">
    <property type="term" value="F:ATP binding"/>
    <property type="evidence" value="ECO:0007669"/>
    <property type="project" value="UniProtKB-KW"/>
</dbReference>
<comment type="similarity">
    <text evidence="10">Belongs to the NadD family.</text>
</comment>
<keyword evidence="3 10" id="KW-0662">Pyridine nucleotide biosynthesis</keyword>
<dbReference type="NCBIfam" id="NF000841">
    <property type="entry name" value="PRK00071.1-4"/>
    <property type="match status" value="1"/>
</dbReference>
<comment type="pathway">
    <text evidence="2 10">Cofactor biosynthesis; NAD(+) biosynthesis; deamido-NAD(+) from nicotinate D-ribonucleotide: step 1/1.</text>
</comment>
<dbReference type="AlphaFoldDB" id="A0A398BGZ6"/>
<dbReference type="InterPro" id="IPR005248">
    <property type="entry name" value="NadD/NMNAT"/>
</dbReference>
<comment type="catalytic activity">
    <reaction evidence="9 10">
        <text>nicotinate beta-D-ribonucleotide + ATP + H(+) = deamido-NAD(+) + diphosphate</text>
        <dbReference type="Rhea" id="RHEA:22860"/>
        <dbReference type="ChEBI" id="CHEBI:15378"/>
        <dbReference type="ChEBI" id="CHEBI:30616"/>
        <dbReference type="ChEBI" id="CHEBI:33019"/>
        <dbReference type="ChEBI" id="CHEBI:57502"/>
        <dbReference type="ChEBI" id="CHEBI:58437"/>
        <dbReference type="EC" id="2.7.7.18"/>
    </reaction>
</comment>
<evidence type="ECO:0000256" key="6">
    <source>
        <dbReference type="ARBA" id="ARBA00022741"/>
    </source>
</evidence>
<name>A0A398BGZ6_9BACI</name>
<organism evidence="12 13">
    <name type="scientific">Peribacillus asahii</name>
    <dbReference type="NCBI Taxonomy" id="228899"/>
    <lineage>
        <taxon>Bacteria</taxon>
        <taxon>Bacillati</taxon>
        <taxon>Bacillota</taxon>
        <taxon>Bacilli</taxon>
        <taxon>Bacillales</taxon>
        <taxon>Bacillaceae</taxon>
        <taxon>Peribacillus</taxon>
    </lineage>
</organism>
<dbReference type="RefSeq" id="WP_119115600.1">
    <property type="nucleotide sequence ID" value="NZ_QWVS01000002.1"/>
</dbReference>
<evidence type="ECO:0000256" key="10">
    <source>
        <dbReference type="HAMAP-Rule" id="MF_00244"/>
    </source>
</evidence>
<dbReference type="PANTHER" id="PTHR39321:SF3">
    <property type="entry name" value="PHOSPHOPANTETHEINE ADENYLYLTRANSFERASE"/>
    <property type="match status" value="1"/>
</dbReference>
<dbReference type="GO" id="GO:0009435">
    <property type="term" value="P:NAD+ biosynthetic process"/>
    <property type="evidence" value="ECO:0007669"/>
    <property type="project" value="UniProtKB-UniRule"/>
</dbReference>
<accession>A0A398BGZ6</accession>
<evidence type="ECO:0000256" key="3">
    <source>
        <dbReference type="ARBA" id="ARBA00022642"/>
    </source>
</evidence>
<dbReference type="EC" id="2.7.7.18" evidence="10"/>
<dbReference type="Proteomes" id="UP000266016">
    <property type="component" value="Unassembled WGS sequence"/>
</dbReference>
<keyword evidence="8 10" id="KW-0520">NAD</keyword>
<evidence type="ECO:0000256" key="9">
    <source>
        <dbReference type="ARBA" id="ARBA00048721"/>
    </source>
</evidence>
<keyword evidence="7 10" id="KW-0067">ATP-binding</keyword>
<comment type="caution">
    <text evidence="12">The sequence shown here is derived from an EMBL/GenBank/DDBJ whole genome shotgun (WGS) entry which is preliminary data.</text>
</comment>
<comment type="function">
    <text evidence="1 10">Catalyzes the reversible adenylation of nicotinate mononucleotide (NaMN) to nicotinic acid adenine dinucleotide (NaAD).</text>
</comment>
<dbReference type="PANTHER" id="PTHR39321">
    <property type="entry name" value="NICOTINATE-NUCLEOTIDE ADENYLYLTRANSFERASE-RELATED"/>
    <property type="match status" value="1"/>
</dbReference>
<evidence type="ECO:0000313" key="12">
    <source>
        <dbReference type="EMBL" id="RID89492.1"/>
    </source>
</evidence>
<dbReference type="NCBIfam" id="TIGR00482">
    <property type="entry name" value="nicotinate (nicotinamide) nucleotide adenylyltransferase"/>
    <property type="match status" value="1"/>
</dbReference>
<dbReference type="NCBIfam" id="NF000840">
    <property type="entry name" value="PRK00071.1-3"/>
    <property type="match status" value="1"/>
</dbReference>
<reference evidence="12 13" key="1">
    <citation type="submission" date="2018-08" db="EMBL/GenBank/DDBJ databases">
        <title>Bacillus jemisoniae sp. nov., Bacillus chryseoplanitiae sp. nov., Bacillus resnikiae sp. nov., and Bacillus frankliniae sp. nov., isolated from Viking spacecraft and associated surfaces.</title>
        <authorList>
            <person name="Seuylemezian A."/>
            <person name="Vaishampayan P."/>
        </authorList>
    </citation>
    <scope>NUCLEOTIDE SEQUENCE [LARGE SCALE GENOMIC DNA]</scope>
    <source>
        <strain evidence="12 13">MA001</strain>
    </source>
</reference>
<evidence type="ECO:0000256" key="8">
    <source>
        <dbReference type="ARBA" id="ARBA00023027"/>
    </source>
</evidence>
<evidence type="ECO:0000256" key="1">
    <source>
        <dbReference type="ARBA" id="ARBA00002324"/>
    </source>
</evidence>
<dbReference type="Gene3D" id="3.40.50.620">
    <property type="entry name" value="HUPs"/>
    <property type="match status" value="1"/>
</dbReference>
<dbReference type="UniPathway" id="UPA00253">
    <property type="reaction ID" value="UER00332"/>
</dbReference>
<dbReference type="HAMAP" id="MF_00244">
    <property type="entry name" value="NaMN_adenylyltr"/>
    <property type="match status" value="1"/>
</dbReference>
<keyword evidence="6 10" id="KW-0547">Nucleotide-binding</keyword>
<dbReference type="GO" id="GO:0004515">
    <property type="term" value="F:nicotinate-nucleotide adenylyltransferase activity"/>
    <property type="evidence" value="ECO:0007669"/>
    <property type="project" value="UniProtKB-UniRule"/>
</dbReference>
<dbReference type="Pfam" id="PF01467">
    <property type="entry name" value="CTP_transf_like"/>
    <property type="match status" value="1"/>
</dbReference>
<feature type="domain" description="Cytidyltransferase-like" evidence="11">
    <location>
        <begin position="6"/>
        <end position="162"/>
    </location>
</feature>
<dbReference type="InterPro" id="IPR014729">
    <property type="entry name" value="Rossmann-like_a/b/a_fold"/>
</dbReference>
<keyword evidence="4 10" id="KW-0808">Transferase</keyword>
<evidence type="ECO:0000259" key="11">
    <source>
        <dbReference type="Pfam" id="PF01467"/>
    </source>
</evidence>
<proteinExistence type="inferred from homology"/>
<dbReference type="NCBIfam" id="TIGR00125">
    <property type="entry name" value="cyt_tran_rel"/>
    <property type="match status" value="1"/>
</dbReference>
<dbReference type="EMBL" id="QWVS01000002">
    <property type="protein sequence ID" value="RID89492.1"/>
    <property type="molecule type" value="Genomic_DNA"/>
</dbReference>
<dbReference type="CDD" id="cd02165">
    <property type="entry name" value="NMNAT"/>
    <property type="match status" value="1"/>
</dbReference>